<accession>A0A090QLC5</accession>
<gene>
    <name evidence="1" type="ORF">JCM19237_5921</name>
</gene>
<dbReference type="SUPFAM" id="SSF48452">
    <property type="entry name" value="TPR-like"/>
    <property type="match status" value="1"/>
</dbReference>
<evidence type="ECO:0000313" key="1">
    <source>
        <dbReference type="EMBL" id="GAL03028.1"/>
    </source>
</evidence>
<evidence type="ECO:0000313" key="2">
    <source>
        <dbReference type="Proteomes" id="UP000029227"/>
    </source>
</evidence>
<dbReference type="EMBL" id="BBMN01000001">
    <property type="protein sequence ID" value="GAL03028.1"/>
    <property type="molecule type" value="Genomic_DNA"/>
</dbReference>
<name>A0A090QLC5_9GAMM</name>
<dbReference type="Gene3D" id="1.25.40.10">
    <property type="entry name" value="Tetratricopeptide repeat domain"/>
    <property type="match status" value="1"/>
</dbReference>
<comment type="caution">
    <text evidence="1">The sequence shown here is derived from an EMBL/GenBank/DDBJ whole genome shotgun (WGS) entry which is preliminary data.</text>
</comment>
<protein>
    <submittedName>
        <fullName evidence="1">Extracellular matrix protein PelE</fullName>
    </submittedName>
</protein>
<dbReference type="InterPro" id="IPR011990">
    <property type="entry name" value="TPR-like_helical_dom_sf"/>
</dbReference>
<sequence>MAQQYWELCYLGIAEGILRQHYLEAAEQWLMLSLEKHTTASAHLLLGRVLLDLNRPQDAMVSLQAALNGGLLLRQVAPYLAEAAYINGDYDTAREYIAYFPEQKGERLSQIKELWG</sequence>
<dbReference type="STRING" id="754436.JCM19237_5921"/>
<dbReference type="AlphaFoldDB" id="A0A090QLC5"/>
<dbReference type="eggNOG" id="COG1413">
    <property type="taxonomic scope" value="Bacteria"/>
</dbReference>
<dbReference type="Proteomes" id="UP000029227">
    <property type="component" value="Unassembled WGS sequence"/>
</dbReference>
<proteinExistence type="predicted"/>
<organism evidence="1 2">
    <name type="scientific">Photobacterium aphoticum</name>
    <dbReference type="NCBI Taxonomy" id="754436"/>
    <lineage>
        <taxon>Bacteria</taxon>
        <taxon>Pseudomonadati</taxon>
        <taxon>Pseudomonadota</taxon>
        <taxon>Gammaproteobacteria</taxon>
        <taxon>Vibrionales</taxon>
        <taxon>Vibrionaceae</taxon>
        <taxon>Photobacterium</taxon>
    </lineage>
</organism>
<reference evidence="1 2" key="1">
    <citation type="journal article" date="2014" name="Genome Announc.">
        <title>Draft Genome Sequences of Two Vibrionaceae Species, Vibrio ponticus C121 and Photobacterium aphoticum C119, Isolated as Coral Reef Microbiota.</title>
        <authorList>
            <person name="Al-saari N."/>
            <person name="Meirelles P.M."/>
            <person name="Mino S."/>
            <person name="Suda W."/>
            <person name="Oshima K."/>
            <person name="Hattori M."/>
            <person name="Ohkuma M."/>
            <person name="Thompson F.L."/>
            <person name="Gomez-Gil B."/>
            <person name="Sawabe T."/>
            <person name="Sawabe T."/>
        </authorList>
    </citation>
    <scope>NUCLEOTIDE SEQUENCE [LARGE SCALE GENOMIC DNA]</scope>
    <source>
        <strain evidence="1 2">JCM 19237</strain>
    </source>
</reference>